<proteinExistence type="predicted"/>
<evidence type="ECO:0000313" key="4">
    <source>
        <dbReference type="Proteomes" id="UP000197679"/>
    </source>
</evidence>
<reference evidence="3 4" key="1">
    <citation type="journal article" date="2017" name="Nat. Commun.">
        <title>'ARMAN' archaea depend on association with euryarchaeal host in culture and in situ.</title>
        <authorList>
            <person name="Golyshina O."/>
            <person name="Toshchakov S."/>
            <person name="Makarova K."/>
            <person name="Gavrilov S."/>
            <person name="Korzhenkov A."/>
            <person name="La Cono V."/>
            <person name="Arcadi E."/>
            <person name="Nechitaylo T."/>
            <person name="Ferrer M."/>
            <person name="Kublanov I."/>
            <person name="Wolf Y."/>
            <person name="Yakimov M."/>
            <person name="Golyshin P."/>
            <person name="Slesarev A."/>
            <person name="Kozyavkin S."/>
        </authorList>
    </citation>
    <scope>NUCLEOTIDE SEQUENCE [LARGE SCALE GENOMIC DNA]</scope>
    <source>
        <strain evidence="3 4">Mia14</strain>
    </source>
</reference>
<keyword evidence="2" id="KW-1133">Transmembrane helix</keyword>
<keyword evidence="2" id="KW-0472">Membrane</keyword>
<feature type="compositionally biased region" description="Low complexity" evidence="1">
    <location>
        <begin position="50"/>
        <end position="69"/>
    </location>
</feature>
<evidence type="ECO:0000256" key="1">
    <source>
        <dbReference type="SAM" id="MobiDB-lite"/>
    </source>
</evidence>
<dbReference type="EMBL" id="CP019964">
    <property type="protein sequence ID" value="ASI13654.1"/>
    <property type="molecule type" value="Genomic_DNA"/>
</dbReference>
<keyword evidence="4" id="KW-1185">Reference proteome</keyword>
<gene>
    <name evidence="3" type="ORF">Mia14_0328</name>
</gene>
<organism evidence="3 4">
    <name type="scientific">Candidatus Mancarchaeum acidiphilum</name>
    <dbReference type="NCBI Taxonomy" id="1920749"/>
    <lineage>
        <taxon>Archaea</taxon>
        <taxon>Candidatus Micrarchaeota</taxon>
        <taxon>Candidatus Mancarchaeum</taxon>
    </lineage>
</organism>
<sequence length="465" mass="50935">MLCKSNILDRMYKMQYQPGGGDSTGPNYNPYTPVDQNGGGGAYSPENIYGQTNPSGQGQNNNQNSPYGGIQPKRHTRRSPLTIPFVIIAIVILIIVAYRFIPSHPISVSNALPPATNPVISSVYHKSNIELFSVLGTSINRTDSLQDVNVTYSGKFSEDYSYSNKTFNVSVPFTLIYEKLDSNSKLYVRTSGNSEYGDIGLMMIKLNSSNYSCFEFLSNKYSCEKTSNTIGPSDLNSVSPNSNSSVFESILKLSGTRNSTYTGQKCYYLYGSGNVPLDSGSTKVNYTSGSCLPFYNSSLPLNLTLNYDILNQSEDSNTKVSFSINEVAYNSKPSYSFISGFPANVTSPSKVVVNSTPPRKNSTGIHIYNCSNLTITTSITSANITRECTFDGGFMNFTYGGGNSGYAELNVSSLNGYLYYSGYTTNTCPRYVRSVFMPEGLHYYLINFFTGNESGNCGNATLYIN</sequence>
<name>A0A218NMG6_9ARCH</name>
<accession>A0A218NMG6</accession>
<protein>
    <submittedName>
        <fullName evidence="3">Membrane protein</fullName>
    </submittedName>
</protein>
<dbReference type="KEGG" id="marh:Mia14_0328"/>
<evidence type="ECO:0000256" key="2">
    <source>
        <dbReference type="SAM" id="Phobius"/>
    </source>
</evidence>
<dbReference type="AlphaFoldDB" id="A0A218NMG6"/>
<feature type="transmembrane region" description="Helical" evidence="2">
    <location>
        <begin position="81"/>
        <end position="101"/>
    </location>
</feature>
<feature type="region of interest" description="Disordered" evidence="1">
    <location>
        <begin position="14"/>
        <end position="74"/>
    </location>
</feature>
<evidence type="ECO:0000313" key="3">
    <source>
        <dbReference type="EMBL" id="ASI13654.1"/>
    </source>
</evidence>
<keyword evidence="2" id="KW-0812">Transmembrane</keyword>
<dbReference type="Proteomes" id="UP000197679">
    <property type="component" value="Chromosome"/>
</dbReference>